<dbReference type="Gene3D" id="3.40.630.10">
    <property type="entry name" value="Zn peptidases"/>
    <property type="match status" value="1"/>
</dbReference>
<keyword evidence="4" id="KW-0732">Signal</keyword>
<evidence type="ECO:0000256" key="4">
    <source>
        <dbReference type="SAM" id="SignalP"/>
    </source>
</evidence>
<gene>
    <name evidence="5" type="ORF">SEMRO_527_G160750.1</name>
</gene>
<dbReference type="OrthoDB" id="7832001at2759"/>
<dbReference type="PANTHER" id="PTHR43270">
    <property type="entry name" value="BETA-ALA-HIS DIPEPTIDASE"/>
    <property type="match status" value="1"/>
</dbReference>
<dbReference type="EMBL" id="CAICTM010000526">
    <property type="protein sequence ID" value="CAB9512290.1"/>
    <property type="molecule type" value="Genomic_DNA"/>
</dbReference>
<dbReference type="Pfam" id="PF01546">
    <property type="entry name" value="Peptidase_M20"/>
    <property type="match status" value="1"/>
</dbReference>
<name>A0A9N8HHB6_9STRA</name>
<dbReference type="InterPro" id="IPR002933">
    <property type="entry name" value="Peptidase_M20"/>
</dbReference>
<dbReference type="Gene3D" id="3.30.70.360">
    <property type="match status" value="1"/>
</dbReference>
<keyword evidence="2" id="KW-0479">Metal-binding</keyword>
<proteinExistence type="predicted"/>
<evidence type="ECO:0000256" key="1">
    <source>
        <dbReference type="ARBA" id="ARBA00022670"/>
    </source>
</evidence>
<accession>A0A9N8HHB6</accession>
<dbReference type="GO" id="GO:0006508">
    <property type="term" value="P:proteolysis"/>
    <property type="evidence" value="ECO:0007669"/>
    <property type="project" value="UniProtKB-KW"/>
</dbReference>
<reference evidence="5" key="1">
    <citation type="submission" date="2020-06" db="EMBL/GenBank/DDBJ databases">
        <authorList>
            <consortium name="Plant Systems Biology data submission"/>
        </authorList>
    </citation>
    <scope>NUCLEOTIDE SEQUENCE</scope>
    <source>
        <strain evidence="5">D6</strain>
    </source>
</reference>
<dbReference type="InterPro" id="IPR051458">
    <property type="entry name" value="Cyt/Met_Dipeptidase"/>
</dbReference>
<evidence type="ECO:0000313" key="6">
    <source>
        <dbReference type="Proteomes" id="UP001153069"/>
    </source>
</evidence>
<dbReference type="SUPFAM" id="SSF53187">
    <property type="entry name" value="Zn-dependent exopeptidases"/>
    <property type="match status" value="1"/>
</dbReference>
<organism evidence="5 6">
    <name type="scientific">Seminavis robusta</name>
    <dbReference type="NCBI Taxonomy" id="568900"/>
    <lineage>
        <taxon>Eukaryota</taxon>
        <taxon>Sar</taxon>
        <taxon>Stramenopiles</taxon>
        <taxon>Ochrophyta</taxon>
        <taxon>Bacillariophyta</taxon>
        <taxon>Bacillariophyceae</taxon>
        <taxon>Bacillariophycidae</taxon>
        <taxon>Naviculales</taxon>
        <taxon>Naviculaceae</taxon>
        <taxon>Seminavis</taxon>
    </lineage>
</organism>
<sequence>MKISSVSLMMLCASTAAVKPKMRGLRSSNRRAQEDVVNSIHANVDSLWEAEGLPGLTEAIAIDSQSPNFNPDWAETGELHAILDFYLQHATEKLGSRTNVSHKVYGGANATFPTPPLLTITVEGSRHGQEGAPEVLLYTHADTQPHNGADWTHGDPLVATRVNASGDLLYGRGTTDDKYAFFSAVIMFQTLMEQGLPYPTVHIVVETEEESGSPHLEPHLDELVHDIGSPDVVYVLDSGGPDQSHMWNTRSLRGLISGVLRVELLESSVHSGTAGGIVPSVFRLMNNIISDRIEERNGDIIAAPLVHNTSDIDKAAALSLAEVMGDTVFSTMPWLEGTSPMPDGSTPTTQDIADMLVRNSYQPALAIIGWDHAVMPALDKGGNVVQPYIEAKLSIRCSPYTDVFSAAEELKRLIEAPPHAHGANVTFTIGGTSPGFAADPLPAWYQNIVNEAAVPIFGAEMLDVGKGGTIGFLATIQKKLEGSIIHNTGLFAPSSKGHAPDESLDIEAVKKFTSVMTYTLQSLMTADRTVEEEPTTVGRAGDGA</sequence>
<dbReference type="PANTHER" id="PTHR43270:SF4">
    <property type="entry name" value="CARNOSINE DIPEPTIDASE 2, ISOFORM A"/>
    <property type="match status" value="1"/>
</dbReference>
<dbReference type="Proteomes" id="UP001153069">
    <property type="component" value="Unassembled WGS sequence"/>
</dbReference>
<dbReference type="GO" id="GO:0008233">
    <property type="term" value="F:peptidase activity"/>
    <property type="evidence" value="ECO:0007669"/>
    <property type="project" value="UniProtKB-KW"/>
</dbReference>
<protein>
    <submittedName>
        <fullName evidence="5">Peptidase, M20</fullName>
    </submittedName>
</protein>
<evidence type="ECO:0000256" key="2">
    <source>
        <dbReference type="ARBA" id="ARBA00022723"/>
    </source>
</evidence>
<feature type="signal peptide" evidence="4">
    <location>
        <begin position="1"/>
        <end position="17"/>
    </location>
</feature>
<keyword evidence="3" id="KW-0378">Hydrolase</keyword>
<dbReference type="GO" id="GO:0046872">
    <property type="term" value="F:metal ion binding"/>
    <property type="evidence" value="ECO:0007669"/>
    <property type="project" value="UniProtKB-KW"/>
</dbReference>
<evidence type="ECO:0000313" key="5">
    <source>
        <dbReference type="EMBL" id="CAB9512290.1"/>
    </source>
</evidence>
<dbReference type="AlphaFoldDB" id="A0A9N8HHB6"/>
<keyword evidence="6" id="KW-1185">Reference proteome</keyword>
<keyword evidence="1" id="KW-0645">Protease</keyword>
<comment type="caution">
    <text evidence="5">The sequence shown here is derived from an EMBL/GenBank/DDBJ whole genome shotgun (WGS) entry which is preliminary data.</text>
</comment>
<feature type="chain" id="PRO_5040415153" evidence="4">
    <location>
        <begin position="18"/>
        <end position="544"/>
    </location>
</feature>
<evidence type="ECO:0000256" key="3">
    <source>
        <dbReference type="ARBA" id="ARBA00022801"/>
    </source>
</evidence>